<evidence type="ECO:0000313" key="12">
    <source>
        <dbReference type="EMBL" id="KAB5543386.1"/>
    </source>
</evidence>
<evidence type="ECO:0000256" key="10">
    <source>
        <dbReference type="SAM" id="MobiDB-lite"/>
    </source>
</evidence>
<dbReference type="CDD" id="cd04704">
    <property type="entry name" value="PLA2_bee_venom_like"/>
    <property type="match status" value="1"/>
</dbReference>
<keyword evidence="5" id="KW-0479">Metal-binding</keyword>
<keyword evidence="8" id="KW-0443">Lipid metabolism</keyword>
<evidence type="ECO:0000256" key="1">
    <source>
        <dbReference type="ARBA" id="ARBA00001913"/>
    </source>
</evidence>
<dbReference type="GO" id="GO:0004623">
    <property type="term" value="F:phospholipase A2 activity"/>
    <property type="evidence" value="ECO:0007669"/>
    <property type="project" value="UniProtKB-EC"/>
</dbReference>
<organism evidence="12 13">
    <name type="scientific">Pangasianodon hypophthalmus</name>
    <name type="common">Striped catfish</name>
    <name type="synonym">Helicophagus hypophthalmus</name>
    <dbReference type="NCBI Taxonomy" id="310915"/>
    <lineage>
        <taxon>Eukaryota</taxon>
        <taxon>Metazoa</taxon>
        <taxon>Chordata</taxon>
        <taxon>Craniata</taxon>
        <taxon>Vertebrata</taxon>
        <taxon>Euteleostomi</taxon>
        <taxon>Actinopterygii</taxon>
        <taxon>Neopterygii</taxon>
        <taxon>Teleostei</taxon>
        <taxon>Ostariophysi</taxon>
        <taxon>Siluriformes</taxon>
        <taxon>Pangasiidae</taxon>
        <taxon>Pangasianodon</taxon>
    </lineage>
</organism>
<keyword evidence="13" id="KW-1185">Reference proteome</keyword>
<dbReference type="PROSITE" id="PS00118">
    <property type="entry name" value="PA2_HIS"/>
    <property type="match status" value="1"/>
</dbReference>
<dbReference type="EMBL" id="VFJC01000018">
    <property type="protein sequence ID" value="KAB5543386.1"/>
    <property type="molecule type" value="Genomic_DNA"/>
</dbReference>
<feature type="domain" description="Phospholipase A2-like central" evidence="11">
    <location>
        <begin position="45"/>
        <end position="169"/>
    </location>
</feature>
<dbReference type="PANTHER" id="PTHR12253">
    <property type="entry name" value="RH14732P"/>
    <property type="match status" value="1"/>
</dbReference>
<dbReference type="InterPro" id="IPR016090">
    <property type="entry name" value="PLA2-like_dom"/>
</dbReference>
<evidence type="ECO:0000256" key="2">
    <source>
        <dbReference type="ARBA" id="ARBA00004613"/>
    </source>
</evidence>
<evidence type="ECO:0000256" key="3">
    <source>
        <dbReference type="ARBA" id="ARBA00013278"/>
    </source>
</evidence>
<dbReference type="InterPro" id="IPR033113">
    <property type="entry name" value="PLA2_histidine"/>
</dbReference>
<dbReference type="FunFam" id="1.20.90.10:FF:000002">
    <property type="entry name" value="Phospholipase A2 group III"/>
    <property type="match status" value="1"/>
</dbReference>
<dbReference type="GO" id="GO:0005576">
    <property type="term" value="C:extracellular region"/>
    <property type="evidence" value="ECO:0007669"/>
    <property type="project" value="UniProtKB-SubCell"/>
</dbReference>
<dbReference type="GO" id="GO:0050482">
    <property type="term" value="P:arachidonate secretion"/>
    <property type="evidence" value="ECO:0007669"/>
    <property type="project" value="InterPro"/>
</dbReference>
<protein>
    <recommendedName>
        <fullName evidence="3">phospholipase A2</fullName>
        <ecNumber evidence="3">3.1.1.4</ecNumber>
    </recommendedName>
</protein>
<evidence type="ECO:0000256" key="7">
    <source>
        <dbReference type="ARBA" id="ARBA00022837"/>
    </source>
</evidence>
<evidence type="ECO:0000256" key="9">
    <source>
        <dbReference type="ARBA" id="ARBA00023157"/>
    </source>
</evidence>
<evidence type="ECO:0000256" key="4">
    <source>
        <dbReference type="ARBA" id="ARBA00022525"/>
    </source>
</evidence>
<dbReference type="SMART" id="SM00085">
    <property type="entry name" value="PA2c"/>
    <property type="match status" value="1"/>
</dbReference>
<dbReference type="Gene3D" id="1.20.90.10">
    <property type="entry name" value="Phospholipase A2 domain"/>
    <property type="match status" value="2"/>
</dbReference>
<dbReference type="GO" id="GO:0046872">
    <property type="term" value="F:metal ion binding"/>
    <property type="evidence" value="ECO:0007669"/>
    <property type="project" value="UniProtKB-KW"/>
</dbReference>
<dbReference type="AlphaFoldDB" id="A0A5N5LN39"/>
<sequence length="378" mass="43681">MLVEPDGPCVAVGYLPELRVPVRRTRDLESMDRKTVYQNSGESSQNLKRSKRAWMIPGTLWCGSGNKASDFSDLGLFEETDKCCREHDHCDQTIASFEFGYGVFNTNFFTLSHCDCDSKFRHCLHNANDNMAGMVGYGYFNLLKMRCFEFSQRMECAERTWWGMCKHSQMTTYALLRDATDYNSTFPGLEDDKLDLSIHHTVSFGDLTVTNDLIHTRQKGKVDTCESYKDLDSCRYQIPALREKFGLRNAEHATLYHCNCTARLARELAEEDEVDKVHFWLLDFVSQSCFFLPQNCTGSESCSTSSSNDAPLIERWTKGAAVWRHLAAPRRKAKRYNSKRSKRKDSPIRLHKKCLRMQSKLQKPKRPKRKEVQQLYST</sequence>
<proteinExistence type="predicted"/>
<comment type="cofactor">
    <cofactor evidence="1">
        <name>Ca(2+)</name>
        <dbReference type="ChEBI" id="CHEBI:29108"/>
    </cofactor>
</comment>
<comment type="subcellular location">
    <subcellularLocation>
        <location evidence="2">Secreted</location>
    </subcellularLocation>
</comment>
<keyword evidence="7" id="KW-0106">Calcium</keyword>
<dbReference type="SUPFAM" id="SSF48619">
    <property type="entry name" value="Phospholipase A2, PLA2"/>
    <property type="match status" value="1"/>
</dbReference>
<gene>
    <name evidence="12" type="ORF">PHYPO_G00078470</name>
</gene>
<evidence type="ECO:0000256" key="6">
    <source>
        <dbReference type="ARBA" id="ARBA00022801"/>
    </source>
</evidence>
<dbReference type="Proteomes" id="UP000327468">
    <property type="component" value="Chromosome 17"/>
</dbReference>
<evidence type="ECO:0000256" key="8">
    <source>
        <dbReference type="ARBA" id="ARBA00023098"/>
    </source>
</evidence>
<name>A0A5N5LN39_PANHP</name>
<feature type="region of interest" description="Disordered" evidence="10">
    <location>
        <begin position="356"/>
        <end position="378"/>
    </location>
</feature>
<accession>A0A5N5LN39</accession>
<evidence type="ECO:0000259" key="11">
    <source>
        <dbReference type="SMART" id="SM00085"/>
    </source>
</evidence>
<keyword evidence="4" id="KW-0964">Secreted</keyword>
<reference evidence="12 13" key="1">
    <citation type="submission" date="2019-06" db="EMBL/GenBank/DDBJ databases">
        <title>A chromosome-scale genome assembly of the striped catfish, Pangasianodon hypophthalmus.</title>
        <authorList>
            <person name="Wen M."/>
            <person name="Zahm M."/>
            <person name="Roques C."/>
            <person name="Cabau C."/>
            <person name="Klopp C."/>
            <person name="Donnadieu C."/>
            <person name="Jouanno E."/>
            <person name="Avarre J.-C."/>
            <person name="Campet M."/>
            <person name="Ha T.T.T."/>
            <person name="Dugue R."/>
            <person name="Lampietro C."/>
            <person name="Louis A."/>
            <person name="Herpin A."/>
            <person name="Echchiki A."/>
            <person name="Berthelot C."/>
            <person name="Parey E."/>
            <person name="Roest-Crollius H."/>
            <person name="Braasch I."/>
            <person name="Postlethwait J."/>
            <person name="Bobe J."/>
            <person name="Montfort J."/>
            <person name="Bouchez O."/>
            <person name="Begum T."/>
            <person name="Schartl M."/>
            <person name="Guiguen Y."/>
        </authorList>
    </citation>
    <scope>NUCLEOTIDE SEQUENCE [LARGE SCALE GENOMIC DNA]</scope>
    <source>
        <strain evidence="12 13">Indonesia</strain>
        <tissue evidence="12">Blood</tissue>
    </source>
</reference>
<keyword evidence="6" id="KW-0378">Hydrolase</keyword>
<dbReference type="InterPro" id="IPR036444">
    <property type="entry name" value="PLipase_A2_dom_sf"/>
</dbReference>
<evidence type="ECO:0000256" key="5">
    <source>
        <dbReference type="ARBA" id="ARBA00022723"/>
    </source>
</evidence>
<dbReference type="EC" id="3.1.1.4" evidence="3"/>
<keyword evidence="9" id="KW-1015">Disulfide bond</keyword>
<comment type="caution">
    <text evidence="12">The sequence shown here is derived from an EMBL/GenBank/DDBJ whole genome shotgun (WGS) entry which is preliminary data.</text>
</comment>
<evidence type="ECO:0000313" key="13">
    <source>
        <dbReference type="Proteomes" id="UP000327468"/>
    </source>
</evidence>
<dbReference type="Pfam" id="PF05826">
    <property type="entry name" value="Phospholip_A2_2"/>
    <property type="match status" value="2"/>
</dbReference>
<dbReference type="GO" id="GO:0006644">
    <property type="term" value="P:phospholipid metabolic process"/>
    <property type="evidence" value="ECO:0007669"/>
    <property type="project" value="InterPro"/>
</dbReference>